<evidence type="ECO:0000256" key="2">
    <source>
        <dbReference type="SAM" id="Phobius"/>
    </source>
</evidence>
<keyword evidence="2" id="KW-0472">Membrane</keyword>
<dbReference type="InterPro" id="IPR019734">
    <property type="entry name" value="TPR_rpt"/>
</dbReference>
<dbReference type="AlphaFoldDB" id="A0AAQ3Y6G9"/>
<accession>A0AAQ3Y6G9</accession>
<dbReference type="RefSeq" id="WP_086312265.1">
    <property type="nucleotide sequence ID" value="NZ_CP147244.1"/>
</dbReference>
<dbReference type="EMBL" id="CP147244">
    <property type="protein sequence ID" value="WYJ98960.1"/>
    <property type="molecule type" value="Genomic_DNA"/>
</dbReference>
<feature type="repeat" description="TPR" evidence="1">
    <location>
        <begin position="223"/>
        <end position="256"/>
    </location>
</feature>
<name>A0AAQ3Y6G9_9ENTE</name>
<keyword evidence="2" id="KW-1133">Transmembrane helix</keyword>
<sequence length="277" mass="32640">MYENQKTVEEYVKEVKRLRKYFLSVCIMGLILFIPLMTLYLLNYNFGLVGLCILFLLCFTIAIQIRKKVIHIRTILTMDCDPQKYVAINKQLLDKPFYSKSGIANYQNYFQALGDYYTGNLVGMKEKLDTIDLTVGTLDLKLQYYNLLGNYYKESNDLEGLKETIDTIRTLKKQKKFPRHIQTFYNSVDTIFYRHYLILTNDKNALTKLFDFLATEQTTLGKVGLHFELGKLYLKTATFDQALTHFNYVLEYGGQTYYSAYAKRMIQQMDEEEWTNF</sequence>
<gene>
    <name evidence="3" type="ORF">A5821_000036</name>
</gene>
<keyword evidence="1" id="KW-0802">TPR repeat</keyword>
<dbReference type="Proteomes" id="UP000194948">
    <property type="component" value="Chromosome"/>
</dbReference>
<feature type="transmembrane region" description="Helical" evidence="2">
    <location>
        <begin position="48"/>
        <end position="65"/>
    </location>
</feature>
<keyword evidence="4" id="KW-1185">Reference proteome</keyword>
<organism evidence="3 4">
    <name type="scientific">Candidatus Enterococcus palustris</name>
    <dbReference type="NCBI Taxonomy" id="1834189"/>
    <lineage>
        <taxon>Bacteria</taxon>
        <taxon>Bacillati</taxon>
        <taxon>Bacillota</taxon>
        <taxon>Bacilli</taxon>
        <taxon>Lactobacillales</taxon>
        <taxon>Enterococcaceae</taxon>
        <taxon>Enterococcus</taxon>
    </lineage>
</organism>
<reference evidence="4" key="1">
    <citation type="submission" date="2017-05" db="EMBL/GenBank/DDBJ databases">
        <title>The Genome Sequence of EEnterococcus faecalis 9F2_4866.</title>
        <authorList>
            <consortium name="The Broad Institute Genomics Platform"/>
            <consortium name="The Broad Institute Genomic Center for Infectious Diseases"/>
            <person name="Earl A."/>
            <person name="Manson A."/>
            <person name="Schwartman J."/>
            <person name="Gilmore M."/>
            <person name="Abouelleil A."/>
            <person name="Cao P."/>
            <person name="Chapman S."/>
            <person name="Cusick C."/>
            <person name="Shea T."/>
            <person name="Young S."/>
            <person name="Neafsey D."/>
            <person name="Nusbaum C."/>
            <person name="Birren B."/>
        </authorList>
    </citation>
    <scope>NUCLEOTIDE SEQUENCE [LARGE SCALE GENOMIC DNA]</scope>
    <source>
        <strain evidence="4">7F3_DIV0205</strain>
    </source>
</reference>
<dbReference type="PROSITE" id="PS50005">
    <property type="entry name" value="TPR"/>
    <property type="match status" value="1"/>
</dbReference>
<evidence type="ECO:0000313" key="4">
    <source>
        <dbReference type="Proteomes" id="UP000194948"/>
    </source>
</evidence>
<proteinExistence type="predicted"/>
<reference evidence="3 4" key="2">
    <citation type="submission" date="2024-03" db="EMBL/GenBank/DDBJ databases">
        <title>The Genome Sequence of Enterococcus sp. DIV0205d.</title>
        <authorList>
            <consortium name="The Broad Institute Genomics Platform"/>
            <consortium name="The Broad Institute Microbial Omics Core"/>
            <consortium name="The Broad Institute Genomic Center for Infectious Diseases"/>
            <person name="Earl A."/>
            <person name="Manson A."/>
            <person name="Gilmore M."/>
            <person name="Schwartman J."/>
            <person name="Shea T."/>
            <person name="Abouelleil A."/>
            <person name="Cao P."/>
            <person name="Chapman S."/>
            <person name="Cusick C."/>
            <person name="Young S."/>
            <person name="Neafsey D."/>
            <person name="Nusbaum C."/>
            <person name="Birren B."/>
        </authorList>
    </citation>
    <scope>NUCLEOTIDE SEQUENCE [LARGE SCALE GENOMIC DNA]</scope>
    <source>
        <strain evidence="3 4">7F3_DIV0205</strain>
    </source>
</reference>
<evidence type="ECO:0000256" key="1">
    <source>
        <dbReference type="PROSITE-ProRule" id="PRU00339"/>
    </source>
</evidence>
<feature type="transmembrane region" description="Helical" evidence="2">
    <location>
        <begin position="21"/>
        <end position="42"/>
    </location>
</feature>
<evidence type="ECO:0000313" key="3">
    <source>
        <dbReference type="EMBL" id="WYJ98960.1"/>
    </source>
</evidence>
<protein>
    <submittedName>
        <fullName evidence="3">Uncharacterized protein</fullName>
    </submittedName>
</protein>
<keyword evidence="2" id="KW-0812">Transmembrane</keyword>